<protein>
    <submittedName>
        <fullName evidence="2">Uncharacterized protein</fullName>
    </submittedName>
</protein>
<sequence>MCGGLMICTVGGQRGCVTSYPRGLRGCCPRICYFYPVNKRMMSNKQKISPYLQQSPKSMPFNKLYKSKIPPTIFHIDNRGLLEKLKHFGSNSKTKNLDIKIKALREKFTNKEINVNLASPHDSVKKLRNTCLTTSILPQKNPPSKPCLRLASISQFTNSRHQKPTTSLFTLTKTPNQAHSQKAKTVKYLNQPSFSQPFSTILTPFTFHHSLSSHVLFLNSFPVVFSSFYLISLNFILFSLIHFSFFSSFWLMVDSFNFGLLDVFPRVKRWMKSIWEQMLQPGIQLRYLGGIKLKKDCVDELCSGGLEPRDTKNWMSVDQLRDYCQHKCRLGGTFQPKCILGGMEFSLTHNVRGHWINSNDQRKWVKMGGKLNIDHTGVMHLAITHVTTDLIMLPEYWDLILIHFSSISSFSISILIFVCILIESTTHYIFVVGYVIYPHDQSTYQISLIFFDANISQKLKIKLIEDITPIFSSFSTLLIMKFLFWSS</sequence>
<feature type="transmembrane region" description="Helical" evidence="1">
    <location>
        <begin position="215"/>
        <end position="237"/>
    </location>
</feature>
<dbReference type="OrthoDB" id="3344688at2759"/>
<dbReference type="EMBL" id="LAVV01000998">
    <property type="protein sequence ID" value="KNZ63872.1"/>
    <property type="molecule type" value="Genomic_DNA"/>
</dbReference>
<dbReference type="VEuPathDB" id="FungiDB:VP01_1089g1"/>
<evidence type="ECO:0000313" key="2">
    <source>
        <dbReference type="EMBL" id="KNZ63872.1"/>
    </source>
</evidence>
<feature type="transmembrane region" description="Helical" evidence="1">
    <location>
        <begin position="399"/>
        <end position="422"/>
    </location>
</feature>
<dbReference type="AlphaFoldDB" id="A0A0L6VTE2"/>
<evidence type="ECO:0000313" key="3">
    <source>
        <dbReference type="Proteomes" id="UP000037035"/>
    </source>
</evidence>
<keyword evidence="1" id="KW-0812">Transmembrane</keyword>
<gene>
    <name evidence="2" type="ORF">VP01_1089g1</name>
</gene>
<reference evidence="2 3" key="1">
    <citation type="submission" date="2015-08" db="EMBL/GenBank/DDBJ databases">
        <title>Next Generation Sequencing and Analysis of the Genome of Puccinia sorghi L Schw, the Causal Agent of Maize Common Rust.</title>
        <authorList>
            <person name="Rochi L."/>
            <person name="Burguener G."/>
            <person name="Darino M."/>
            <person name="Turjanski A."/>
            <person name="Kreff E."/>
            <person name="Dieguez M.J."/>
            <person name="Sacco F."/>
        </authorList>
    </citation>
    <scope>NUCLEOTIDE SEQUENCE [LARGE SCALE GENOMIC DNA]</scope>
    <source>
        <strain evidence="2 3">RO10H11247</strain>
    </source>
</reference>
<organism evidence="2 3">
    <name type="scientific">Puccinia sorghi</name>
    <dbReference type="NCBI Taxonomy" id="27349"/>
    <lineage>
        <taxon>Eukaryota</taxon>
        <taxon>Fungi</taxon>
        <taxon>Dikarya</taxon>
        <taxon>Basidiomycota</taxon>
        <taxon>Pucciniomycotina</taxon>
        <taxon>Pucciniomycetes</taxon>
        <taxon>Pucciniales</taxon>
        <taxon>Pucciniaceae</taxon>
        <taxon>Puccinia</taxon>
    </lineage>
</organism>
<accession>A0A0L6VTE2</accession>
<keyword evidence="1" id="KW-1133">Transmembrane helix</keyword>
<dbReference type="Proteomes" id="UP000037035">
    <property type="component" value="Unassembled WGS sequence"/>
</dbReference>
<keyword evidence="3" id="KW-1185">Reference proteome</keyword>
<name>A0A0L6VTE2_9BASI</name>
<evidence type="ECO:0000256" key="1">
    <source>
        <dbReference type="SAM" id="Phobius"/>
    </source>
</evidence>
<proteinExistence type="predicted"/>
<comment type="caution">
    <text evidence="2">The sequence shown here is derived from an EMBL/GenBank/DDBJ whole genome shotgun (WGS) entry which is preliminary data.</text>
</comment>
<keyword evidence="1" id="KW-0472">Membrane</keyword>